<gene>
    <name evidence="1" type="ORF">ACFPCV_35310</name>
</gene>
<dbReference type="Gene3D" id="3.30.1310.10">
    <property type="entry name" value="Nucleoid-associated protein YbaB-like domain"/>
    <property type="match status" value="1"/>
</dbReference>
<dbReference type="RefSeq" id="WP_378061462.1">
    <property type="nucleotide sequence ID" value="NZ_JBHSIS010000024.1"/>
</dbReference>
<evidence type="ECO:0000313" key="1">
    <source>
        <dbReference type="EMBL" id="MFC4858793.1"/>
    </source>
</evidence>
<dbReference type="Proteomes" id="UP001595859">
    <property type="component" value="Unassembled WGS sequence"/>
</dbReference>
<accession>A0ABV9SD12</accession>
<keyword evidence="2" id="KW-1185">Reference proteome</keyword>
<dbReference type="InterPro" id="IPR036894">
    <property type="entry name" value="YbaB-like_sf"/>
</dbReference>
<sequence>MDTRPRVGPAVDYPRMRAGLLTLRERLADVRETAESDDGLITVTVGARNELLGLELDPRVFRTPDSAALAADILGTTRRAAEQVRGRLHELTRSLLADQEGGRR</sequence>
<dbReference type="SUPFAM" id="SSF82607">
    <property type="entry name" value="YbaB-like"/>
    <property type="match status" value="1"/>
</dbReference>
<comment type="caution">
    <text evidence="1">The sequence shown here is derived from an EMBL/GenBank/DDBJ whole genome shotgun (WGS) entry which is preliminary data.</text>
</comment>
<dbReference type="InterPro" id="IPR004401">
    <property type="entry name" value="YbaB/EbfC"/>
</dbReference>
<proteinExistence type="predicted"/>
<organism evidence="1 2">
    <name type="scientific">Actinophytocola glycyrrhizae</name>
    <dbReference type="NCBI Taxonomy" id="2044873"/>
    <lineage>
        <taxon>Bacteria</taxon>
        <taxon>Bacillati</taxon>
        <taxon>Actinomycetota</taxon>
        <taxon>Actinomycetes</taxon>
        <taxon>Pseudonocardiales</taxon>
        <taxon>Pseudonocardiaceae</taxon>
    </lineage>
</organism>
<protein>
    <submittedName>
        <fullName evidence="1">YbaB/EbfC family nucleoid-associated protein</fullName>
    </submittedName>
</protein>
<dbReference type="EMBL" id="JBHSIS010000024">
    <property type="protein sequence ID" value="MFC4858793.1"/>
    <property type="molecule type" value="Genomic_DNA"/>
</dbReference>
<reference evidence="2" key="1">
    <citation type="journal article" date="2019" name="Int. J. Syst. Evol. Microbiol.">
        <title>The Global Catalogue of Microorganisms (GCM) 10K type strain sequencing project: providing services to taxonomists for standard genome sequencing and annotation.</title>
        <authorList>
            <consortium name="The Broad Institute Genomics Platform"/>
            <consortium name="The Broad Institute Genome Sequencing Center for Infectious Disease"/>
            <person name="Wu L."/>
            <person name="Ma J."/>
        </authorList>
    </citation>
    <scope>NUCLEOTIDE SEQUENCE [LARGE SCALE GENOMIC DNA]</scope>
    <source>
        <strain evidence="2">ZS-22-S1</strain>
    </source>
</reference>
<name>A0ABV9SD12_9PSEU</name>
<evidence type="ECO:0000313" key="2">
    <source>
        <dbReference type="Proteomes" id="UP001595859"/>
    </source>
</evidence>
<dbReference type="Pfam" id="PF02575">
    <property type="entry name" value="YbaB_DNA_bd"/>
    <property type="match status" value="1"/>
</dbReference>